<evidence type="ECO:0000313" key="14">
    <source>
        <dbReference type="EMBL" id="CAE0707779.1"/>
    </source>
</evidence>
<keyword evidence="7" id="KW-0547">Nucleotide-binding</keyword>
<accession>A0A7S4A936</accession>
<sequence length="685" mass="75075">MAEETKQTTDGTAADGKKKKKRVIVTPPCPPAVSTGYLILRGALQSLVGASMDEAAVSLLQPTYIKDRAPSGKFSINLGKKLGSCELDLPEDDKSSSVDDFWKAIQTALDRVIAEDLPIVTCASLPKDEALEQYGNGILNGGILKQTPDPLPFCSYLDGVVLAVPPSAPYATTGSIKAIVLDLKQCNISAGKKARKADITIKFTVVEKTGDSDPSLPTLADTLSFESFSEVVTSEGLASLRENKIRMDEGRLLVAASVEATTDEAKHVEAANAPGKDEDMVVTAYEVSGDIDYTKLVNQFGSTMIDDALMKRITAHTVGKGKVAKLHRFLRRGIYFSHRDMNALLDCIEKGLPMYLYTGRGPSSLSMHIGHLIPFLFTKWLQDAFNVPLVVQLTDDEKFLFKGKYDHDEGDNLNHYASLTIENARDIIACGFDYDKTFLFSDLDYVGTMYPNIVRIWKAVTTNTVNGIFGFDGSSNIGKIAFPAVQAAPSFASSFPTVLEEPNPLKTKAVCLIPCAIDQDPYFRMTRDVAHKLVGKDHGLNGKPALIHCKFFPPLQGAAGKMSSSDDNSAIFLTDTPEEIERKIKENAFSGGQETKKLQEELGANLDIDVSYQWLSFLLEDDDELAAIGKDYGSGSGEYWSTGKVKAKLIDVLQELVAKHQEHRARITDDEVRKWMEQRSILVKE</sequence>
<proteinExistence type="inferred from homology"/>
<dbReference type="EMBL" id="HBIX01000627">
    <property type="protein sequence ID" value="CAE0707779.1"/>
    <property type="molecule type" value="Transcribed_RNA"/>
</dbReference>
<comment type="catalytic activity">
    <reaction evidence="12">
        <text>tRNA(Trp) + L-tryptophan + ATP = L-tryptophyl-tRNA(Trp) + AMP + diphosphate + H(+)</text>
        <dbReference type="Rhea" id="RHEA:24080"/>
        <dbReference type="Rhea" id="RHEA-COMP:9671"/>
        <dbReference type="Rhea" id="RHEA-COMP:9705"/>
        <dbReference type="ChEBI" id="CHEBI:15378"/>
        <dbReference type="ChEBI" id="CHEBI:30616"/>
        <dbReference type="ChEBI" id="CHEBI:33019"/>
        <dbReference type="ChEBI" id="CHEBI:57912"/>
        <dbReference type="ChEBI" id="CHEBI:78442"/>
        <dbReference type="ChEBI" id="CHEBI:78535"/>
        <dbReference type="ChEBI" id="CHEBI:456215"/>
        <dbReference type="EC" id="6.1.1.2"/>
    </reaction>
</comment>
<keyword evidence="9" id="KW-0648">Protein biosynthesis</keyword>
<protein>
    <recommendedName>
        <fullName evidence="4">Tryptophan--tRNA ligase, cytoplasmic</fullName>
        <ecNumber evidence="3">6.1.1.2</ecNumber>
    </recommendedName>
    <alternativeName>
        <fullName evidence="11">Tryptophanyl-tRNA synthetase</fullName>
    </alternativeName>
</protein>
<dbReference type="AlphaFoldDB" id="A0A7S4A936"/>
<keyword evidence="6" id="KW-0436">Ligase</keyword>
<comment type="subcellular location">
    <subcellularLocation>
        <location evidence="1">Cytoplasm</location>
    </subcellularLocation>
</comment>
<dbReference type="Gene3D" id="1.10.240.10">
    <property type="entry name" value="Tyrosyl-Transfer RNA Synthetase"/>
    <property type="match status" value="1"/>
</dbReference>
<evidence type="ECO:0000256" key="4">
    <source>
        <dbReference type="ARBA" id="ARBA00013782"/>
    </source>
</evidence>
<evidence type="ECO:0000256" key="10">
    <source>
        <dbReference type="ARBA" id="ARBA00023146"/>
    </source>
</evidence>
<dbReference type="PRINTS" id="PR01039">
    <property type="entry name" value="TRNASYNTHTRP"/>
</dbReference>
<dbReference type="GO" id="GO:0004830">
    <property type="term" value="F:tryptophan-tRNA ligase activity"/>
    <property type="evidence" value="ECO:0007669"/>
    <property type="project" value="UniProtKB-EC"/>
</dbReference>
<dbReference type="PANTHER" id="PTHR10055:SF1">
    <property type="entry name" value="TRYPTOPHAN--TRNA LIGASE, CYTOPLASMIC"/>
    <property type="match status" value="1"/>
</dbReference>
<feature type="region of interest" description="Disordered" evidence="13">
    <location>
        <begin position="1"/>
        <end position="21"/>
    </location>
</feature>
<dbReference type="EC" id="6.1.1.2" evidence="3"/>
<evidence type="ECO:0000256" key="13">
    <source>
        <dbReference type="SAM" id="MobiDB-lite"/>
    </source>
</evidence>
<evidence type="ECO:0000256" key="9">
    <source>
        <dbReference type="ARBA" id="ARBA00022917"/>
    </source>
</evidence>
<gene>
    <name evidence="14" type="ORF">PAUS00366_LOCUS499</name>
</gene>
<keyword evidence="5" id="KW-0963">Cytoplasm</keyword>
<evidence type="ECO:0000256" key="7">
    <source>
        <dbReference type="ARBA" id="ARBA00022741"/>
    </source>
</evidence>
<comment type="similarity">
    <text evidence="2">Belongs to the class-I aminoacyl-tRNA synthetase family.</text>
</comment>
<evidence type="ECO:0000256" key="1">
    <source>
        <dbReference type="ARBA" id="ARBA00004496"/>
    </source>
</evidence>
<dbReference type="Gene3D" id="3.40.50.620">
    <property type="entry name" value="HUPs"/>
    <property type="match status" value="1"/>
</dbReference>
<evidence type="ECO:0000256" key="11">
    <source>
        <dbReference type="ARBA" id="ARBA00030268"/>
    </source>
</evidence>
<evidence type="ECO:0000256" key="8">
    <source>
        <dbReference type="ARBA" id="ARBA00022840"/>
    </source>
</evidence>
<dbReference type="GO" id="GO:0006436">
    <property type="term" value="P:tryptophanyl-tRNA aminoacylation"/>
    <property type="evidence" value="ECO:0007669"/>
    <property type="project" value="InterPro"/>
</dbReference>
<keyword evidence="10" id="KW-0030">Aminoacyl-tRNA synthetase</keyword>
<dbReference type="InterPro" id="IPR014729">
    <property type="entry name" value="Rossmann-like_a/b/a_fold"/>
</dbReference>
<dbReference type="InterPro" id="IPR002305">
    <property type="entry name" value="aa-tRNA-synth_Ic"/>
</dbReference>
<dbReference type="GO" id="GO:0005524">
    <property type="term" value="F:ATP binding"/>
    <property type="evidence" value="ECO:0007669"/>
    <property type="project" value="UniProtKB-KW"/>
</dbReference>
<evidence type="ECO:0000256" key="6">
    <source>
        <dbReference type="ARBA" id="ARBA00022598"/>
    </source>
</evidence>
<dbReference type="SUPFAM" id="SSF52374">
    <property type="entry name" value="Nucleotidylyl transferase"/>
    <property type="match status" value="1"/>
</dbReference>
<dbReference type="PANTHER" id="PTHR10055">
    <property type="entry name" value="TRYPTOPHANYL-TRNA SYNTHETASE"/>
    <property type="match status" value="1"/>
</dbReference>
<evidence type="ECO:0000256" key="12">
    <source>
        <dbReference type="ARBA" id="ARBA00049929"/>
    </source>
</evidence>
<organism evidence="14">
    <name type="scientific">Pseudo-nitzschia australis</name>
    <dbReference type="NCBI Taxonomy" id="44445"/>
    <lineage>
        <taxon>Eukaryota</taxon>
        <taxon>Sar</taxon>
        <taxon>Stramenopiles</taxon>
        <taxon>Ochrophyta</taxon>
        <taxon>Bacillariophyta</taxon>
        <taxon>Bacillariophyceae</taxon>
        <taxon>Bacillariophycidae</taxon>
        <taxon>Bacillariales</taxon>
        <taxon>Bacillariaceae</taxon>
        <taxon>Pseudo-nitzschia</taxon>
    </lineage>
</organism>
<name>A0A7S4A936_9STRA</name>
<evidence type="ECO:0000256" key="5">
    <source>
        <dbReference type="ARBA" id="ARBA00022490"/>
    </source>
</evidence>
<dbReference type="CDD" id="cd00806">
    <property type="entry name" value="TrpRS_core"/>
    <property type="match status" value="1"/>
</dbReference>
<reference evidence="14" key="1">
    <citation type="submission" date="2021-01" db="EMBL/GenBank/DDBJ databases">
        <authorList>
            <person name="Corre E."/>
            <person name="Pelletier E."/>
            <person name="Niang G."/>
            <person name="Scheremetjew M."/>
            <person name="Finn R."/>
            <person name="Kale V."/>
            <person name="Holt S."/>
            <person name="Cochrane G."/>
            <person name="Meng A."/>
            <person name="Brown T."/>
            <person name="Cohen L."/>
        </authorList>
    </citation>
    <scope>NUCLEOTIDE SEQUENCE</scope>
    <source>
        <strain evidence="14">10249 10 AB</strain>
    </source>
</reference>
<dbReference type="Pfam" id="PF00579">
    <property type="entry name" value="tRNA-synt_1b"/>
    <property type="match status" value="1"/>
</dbReference>
<dbReference type="FunFam" id="3.40.50.620:FF:000033">
    <property type="entry name" value="tryptophan--tRNA ligase, cytoplasmic"/>
    <property type="match status" value="1"/>
</dbReference>
<evidence type="ECO:0000256" key="3">
    <source>
        <dbReference type="ARBA" id="ARBA00013161"/>
    </source>
</evidence>
<dbReference type="NCBIfam" id="TIGR00233">
    <property type="entry name" value="trpS"/>
    <property type="match status" value="1"/>
</dbReference>
<dbReference type="FunFam" id="1.10.240.10:FF:000007">
    <property type="entry name" value="Tryptophan--tRNA ligase"/>
    <property type="match status" value="1"/>
</dbReference>
<dbReference type="GO" id="GO:0005737">
    <property type="term" value="C:cytoplasm"/>
    <property type="evidence" value="ECO:0007669"/>
    <property type="project" value="UniProtKB-SubCell"/>
</dbReference>
<dbReference type="InterPro" id="IPR002306">
    <property type="entry name" value="Trp-tRNA-ligase"/>
</dbReference>
<keyword evidence="8" id="KW-0067">ATP-binding</keyword>
<evidence type="ECO:0000256" key="2">
    <source>
        <dbReference type="ARBA" id="ARBA00005594"/>
    </source>
</evidence>